<reference evidence="2" key="1">
    <citation type="submission" date="2023-05" db="EMBL/GenBank/DDBJ databases">
        <authorList>
            <person name="Stuckert A."/>
        </authorList>
    </citation>
    <scope>NUCLEOTIDE SEQUENCE</scope>
</reference>
<proteinExistence type="predicted"/>
<protein>
    <submittedName>
        <fullName evidence="2">Uncharacterized protein</fullName>
    </submittedName>
</protein>
<accession>A0ABN9EIK7</accession>
<evidence type="ECO:0000256" key="1">
    <source>
        <dbReference type="SAM" id="MobiDB-lite"/>
    </source>
</evidence>
<feature type="region of interest" description="Disordered" evidence="1">
    <location>
        <begin position="1"/>
        <end position="47"/>
    </location>
</feature>
<keyword evidence="3" id="KW-1185">Reference proteome</keyword>
<comment type="caution">
    <text evidence="2">The sequence shown here is derived from an EMBL/GenBank/DDBJ whole genome shotgun (WGS) entry which is preliminary data.</text>
</comment>
<organism evidence="2 3">
    <name type="scientific">Staurois parvus</name>
    <dbReference type="NCBI Taxonomy" id="386267"/>
    <lineage>
        <taxon>Eukaryota</taxon>
        <taxon>Metazoa</taxon>
        <taxon>Chordata</taxon>
        <taxon>Craniata</taxon>
        <taxon>Vertebrata</taxon>
        <taxon>Euteleostomi</taxon>
        <taxon>Amphibia</taxon>
        <taxon>Batrachia</taxon>
        <taxon>Anura</taxon>
        <taxon>Neobatrachia</taxon>
        <taxon>Ranoidea</taxon>
        <taxon>Ranidae</taxon>
        <taxon>Staurois</taxon>
    </lineage>
</organism>
<evidence type="ECO:0000313" key="2">
    <source>
        <dbReference type="EMBL" id="CAI9584059.1"/>
    </source>
</evidence>
<gene>
    <name evidence="2" type="ORF">SPARVUS_LOCUS9929608</name>
</gene>
<evidence type="ECO:0000313" key="3">
    <source>
        <dbReference type="Proteomes" id="UP001162483"/>
    </source>
</evidence>
<sequence>MSPLQHPWPSPPADAGIRLPGSGPCEHRDVRGTEPAGNLKMSKNDIH</sequence>
<name>A0ABN9EIK7_9NEOB</name>
<dbReference type="EMBL" id="CATNWA010015512">
    <property type="protein sequence ID" value="CAI9584059.1"/>
    <property type="molecule type" value="Genomic_DNA"/>
</dbReference>
<dbReference type="Proteomes" id="UP001162483">
    <property type="component" value="Unassembled WGS sequence"/>
</dbReference>
<feature type="compositionally biased region" description="Pro residues" evidence="1">
    <location>
        <begin position="1"/>
        <end position="12"/>
    </location>
</feature>